<dbReference type="PANTHER" id="PTHR43357:SF3">
    <property type="entry name" value="FE(3+)-TRANSPORT SYSTEM PERMEASE PROTEIN FBPB 2"/>
    <property type="match status" value="1"/>
</dbReference>
<gene>
    <name evidence="10" type="ORF">PF021_02045</name>
</gene>
<evidence type="ECO:0000256" key="2">
    <source>
        <dbReference type="ARBA" id="ARBA00022448"/>
    </source>
</evidence>
<evidence type="ECO:0000313" key="11">
    <source>
        <dbReference type="Proteomes" id="UP001210261"/>
    </source>
</evidence>
<dbReference type="Gene3D" id="1.10.3720.10">
    <property type="entry name" value="MetI-like"/>
    <property type="match status" value="2"/>
</dbReference>
<comment type="caution">
    <text evidence="10">The sequence shown here is derived from an EMBL/GenBank/DDBJ whole genome shotgun (WGS) entry which is preliminary data.</text>
</comment>
<organism evidence="10 11">
    <name type="scientific">Helicobacter ibis</name>
    <dbReference type="NCBI Taxonomy" id="2962633"/>
    <lineage>
        <taxon>Bacteria</taxon>
        <taxon>Pseudomonadati</taxon>
        <taxon>Campylobacterota</taxon>
        <taxon>Epsilonproteobacteria</taxon>
        <taxon>Campylobacterales</taxon>
        <taxon>Helicobacteraceae</taxon>
        <taxon>Helicobacter</taxon>
    </lineage>
</organism>
<proteinExistence type="inferred from homology"/>
<feature type="transmembrane region" description="Helical" evidence="8">
    <location>
        <begin position="389"/>
        <end position="414"/>
    </location>
</feature>
<keyword evidence="3" id="KW-1003">Cell membrane</keyword>
<dbReference type="CDD" id="cd06261">
    <property type="entry name" value="TM_PBP2"/>
    <property type="match status" value="2"/>
</dbReference>
<keyword evidence="7 8" id="KW-0472">Membrane</keyword>
<feature type="transmembrane region" description="Helical" evidence="8">
    <location>
        <begin position="174"/>
        <end position="196"/>
    </location>
</feature>
<evidence type="ECO:0000256" key="4">
    <source>
        <dbReference type="ARBA" id="ARBA00022519"/>
    </source>
</evidence>
<keyword evidence="5 8" id="KW-0812">Transmembrane</keyword>
<keyword evidence="4" id="KW-0997">Cell inner membrane</keyword>
<evidence type="ECO:0000256" key="6">
    <source>
        <dbReference type="ARBA" id="ARBA00022989"/>
    </source>
</evidence>
<dbReference type="PROSITE" id="PS50928">
    <property type="entry name" value="ABC_TM1"/>
    <property type="match status" value="2"/>
</dbReference>
<comment type="similarity">
    <text evidence="8">Belongs to the binding-protein-dependent transport system permease family.</text>
</comment>
<feature type="transmembrane region" description="Helical" evidence="8">
    <location>
        <begin position="351"/>
        <end position="377"/>
    </location>
</feature>
<feature type="domain" description="ABC transmembrane type-1" evidence="9">
    <location>
        <begin position="50"/>
        <end position="250"/>
    </location>
</feature>
<feature type="transmembrane region" description="Helical" evidence="8">
    <location>
        <begin position="276"/>
        <end position="296"/>
    </location>
</feature>
<evidence type="ECO:0000256" key="5">
    <source>
        <dbReference type="ARBA" id="ARBA00022692"/>
    </source>
</evidence>
<name>A0ABT4VCM5_9HELI</name>
<feature type="transmembrane region" description="Helical" evidence="8">
    <location>
        <begin position="316"/>
        <end position="339"/>
    </location>
</feature>
<reference evidence="10 11" key="1">
    <citation type="submission" date="2023-01" db="EMBL/GenBank/DDBJ databases">
        <title>Description of Helicobacter ibis sp. nov. isolated from faecal droppings of black-faced ibis (Theristicus melanopis).</title>
        <authorList>
            <person name="Lopez-Cantillo M."/>
            <person name="Vidal-Veuthey B."/>
            <person name="Mella A."/>
            <person name="De La Haba R."/>
            <person name="Collado L."/>
        </authorList>
    </citation>
    <scope>NUCLEOTIDE SEQUENCE [LARGE SCALE GENOMIC DNA]</scope>
    <source>
        <strain evidence="10 11">A82</strain>
    </source>
</reference>
<evidence type="ECO:0000313" key="10">
    <source>
        <dbReference type="EMBL" id="MDA3968453.1"/>
    </source>
</evidence>
<keyword evidence="6 8" id="KW-1133">Transmembrane helix</keyword>
<evidence type="ECO:0000256" key="1">
    <source>
        <dbReference type="ARBA" id="ARBA00004429"/>
    </source>
</evidence>
<dbReference type="InterPro" id="IPR035906">
    <property type="entry name" value="MetI-like_sf"/>
</dbReference>
<dbReference type="PANTHER" id="PTHR43357">
    <property type="entry name" value="INNER MEMBRANE ABC TRANSPORTER PERMEASE PROTEIN YDCV"/>
    <property type="match status" value="1"/>
</dbReference>
<feature type="transmembrane region" description="Helical" evidence="8">
    <location>
        <begin position="493"/>
        <end position="518"/>
    </location>
</feature>
<protein>
    <submittedName>
        <fullName evidence="10">Iron ABC transporter permease</fullName>
    </submittedName>
</protein>
<comment type="subcellular location">
    <subcellularLocation>
        <location evidence="1">Cell inner membrane</location>
        <topology evidence="1">Multi-pass membrane protein</topology>
    </subcellularLocation>
    <subcellularLocation>
        <location evidence="8">Cell membrane</location>
        <topology evidence="8">Multi-pass membrane protein</topology>
    </subcellularLocation>
</comment>
<evidence type="ECO:0000256" key="3">
    <source>
        <dbReference type="ARBA" id="ARBA00022475"/>
    </source>
</evidence>
<feature type="transmembrane region" description="Helical" evidence="8">
    <location>
        <begin position="49"/>
        <end position="76"/>
    </location>
</feature>
<feature type="transmembrane region" description="Helical" evidence="8">
    <location>
        <begin position="128"/>
        <end position="149"/>
    </location>
</feature>
<sequence length="533" mass="60107">MKFLTKKWSVVAIFVCILVLLPIFAIILHVPFIDINTLVHLSKNVLPRYILGSTFILFGTLLLCLVFGLLSAYLIAFYDFFASRFFEWLLILPLAIPSYVMGFIWVDLFEFGGVIPELFGVDKRIDIMNPYGAIIILSFALYPYVYFFAKNTFSYGLGNILLSAKSLKVSNLKIFFKIVLPFCRVGIVGALLLVAMETLSDYGLVAYFGVDTFSAGIFRTWGSGGDSTSAVALSVGLLIFIAVLMLLEYYQRGNRAYTQNTFIQTPRDKLKGIKSFLAFLWCFSMVFVAFIVPIWWLLYWVKFDFLINLDNAMLPAFYSFFVSIVSAILIVCVSYYLCFVVRMNDNKLSKIIIWITTLGYSLPGAVVAVGILVILGVLNYVLDFLSFEYAVGGGFLVLFFGYFVRFLASGIFSVQSGYARILKNIDYASLSLKVKPFCIFKNIHFPLIKNYLALSIVIICIDILKELPISTILSPSGFQTLSSLVFAYSENELIYNVSLPSLIIVLFGIIPVLLMNYLQNKNNQKEINGDFKN</sequence>
<keyword evidence="2 8" id="KW-0813">Transport</keyword>
<evidence type="ECO:0000256" key="8">
    <source>
        <dbReference type="RuleBase" id="RU363032"/>
    </source>
</evidence>
<dbReference type="Pfam" id="PF00528">
    <property type="entry name" value="BPD_transp_1"/>
    <property type="match status" value="1"/>
</dbReference>
<dbReference type="EMBL" id="JAQHXR010000001">
    <property type="protein sequence ID" value="MDA3968453.1"/>
    <property type="molecule type" value="Genomic_DNA"/>
</dbReference>
<dbReference type="SUPFAM" id="SSF161098">
    <property type="entry name" value="MetI-like"/>
    <property type="match status" value="2"/>
</dbReference>
<accession>A0ABT4VCM5</accession>
<feature type="transmembrane region" description="Helical" evidence="8">
    <location>
        <begin position="88"/>
        <end position="108"/>
    </location>
</feature>
<keyword evidence="11" id="KW-1185">Reference proteome</keyword>
<evidence type="ECO:0000256" key="7">
    <source>
        <dbReference type="ARBA" id="ARBA00023136"/>
    </source>
</evidence>
<feature type="transmembrane region" description="Helical" evidence="8">
    <location>
        <begin position="451"/>
        <end position="473"/>
    </location>
</feature>
<dbReference type="InterPro" id="IPR000515">
    <property type="entry name" value="MetI-like"/>
</dbReference>
<dbReference type="Proteomes" id="UP001210261">
    <property type="component" value="Unassembled WGS sequence"/>
</dbReference>
<dbReference type="RefSeq" id="WP_271020743.1">
    <property type="nucleotide sequence ID" value="NZ_JAQHXR010000001.1"/>
</dbReference>
<evidence type="ECO:0000259" key="9">
    <source>
        <dbReference type="PROSITE" id="PS50928"/>
    </source>
</evidence>
<feature type="domain" description="ABC transmembrane type-1" evidence="9">
    <location>
        <begin position="316"/>
        <end position="515"/>
    </location>
</feature>
<feature type="transmembrane region" description="Helical" evidence="8">
    <location>
        <begin position="230"/>
        <end position="250"/>
    </location>
</feature>